<protein>
    <recommendedName>
        <fullName evidence="3">Chaperone protein HtpG</fullName>
    </recommendedName>
</protein>
<gene>
    <name evidence="2" type="ORF">SDC9_46979</name>
</gene>
<feature type="coiled-coil region" evidence="1">
    <location>
        <begin position="413"/>
        <end position="440"/>
    </location>
</feature>
<evidence type="ECO:0000313" key="2">
    <source>
        <dbReference type="EMBL" id="MPM00749.1"/>
    </source>
</evidence>
<dbReference type="Gene3D" id="3.30.565.10">
    <property type="entry name" value="Histidine kinase-like ATPase, C-terminal domain"/>
    <property type="match status" value="1"/>
</dbReference>
<name>A0A644WAZ0_9ZZZZ</name>
<accession>A0A644WAZ0</accession>
<dbReference type="AlphaFoldDB" id="A0A644WAZ0"/>
<evidence type="ECO:0000256" key="1">
    <source>
        <dbReference type="SAM" id="Coils"/>
    </source>
</evidence>
<reference evidence="2" key="1">
    <citation type="submission" date="2019-08" db="EMBL/GenBank/DDBJ databases">
        <authorList>
            <person name="Kucharzyk K."/>
            <person name="Murdoch R.W."/>
            <person name="Higgins S."/>
            <person name="Loffler F."/>
        </authorList>
    </citation>
    <scope>NUCLEOTIDE SEQUENCE</scope>
</reference>
<dbReference type="SUPFAM" id="SSF55874">
    <property type="entry name" value="ATPase domain of HSP90 chaperone/DNA topoisomerase II/histidine kinase"/>
    <property type="match status" value="1"/>
</dbReference>
<dbReference type="Pfam" id="PF13589">
    <property type="entry name" value="HATPase_c_3"/>
    <property type="match status" value="1"/>
</dbReference>
<proteinExistence type="predicted"/>
<dbReference type="InterPro" id="IPR036890">
    <property type="entry name" value="HATPase_C_sf"/>
</dbReference>
<keyword evidence="1" id="KW-0175">Coiled coil</keyword>
<organism evidence="2">
    <name type="scientific">bioreactor metagenome</name>
    <dbReference type="NCBI Taxonomy" id="1076179"/>
    <lineage>
        <taxon>unclassified sequences</taxon>
        <taxon>metagenomes</taxon>
        <taxon>ecological metagenomes</taxon>
    </lineage>
</organism>
<dbReference type="EMBL" id="VSSQ01000749">
    <property type="protein sequence ID" value="MPM00749.1"/>
    <property type="molecule type" value="Genomic_DNA"/>
</dbReference>
<evidence type="ECO:0008006" key="3">
    <source>
        <dbReference type="Google" id="ProtNLM"/>
    </source>
</evidence>
<sequence>MDNITIGKFTLESLSTGMYSDPRSIYREYIQNATDSIDRAIANHIVLEKEASIHVYLDKVSRQIRIYDNGAGISAAHAISRLSDVGNSDKEYTIDRGFRGIGRLGGLAYAKTLYFITSAKGEPIKTVMTWDCQRMRQLLSPSNKEIEDIVGVIKEISKTEFLPEEAESHYFEVRLEGVLPCGEMLLDESQIQQYLSEVAPVDYNEQRFKQGREINEHFIQHGYRIPCYNIYIGSRRLPVFKAYSQSLGASIGRSRKKENDFVRRIEFTYAETPEGLPLYIGWLAITDFSGQISDENVRGIRLRKSNILVGSSKTFERFFPSEGYTANKMFAGEIHILHAEIIPNSQRDDFEPNETLDIMTKQLSSWAAMLNRKYRRGTSEASSAMRILHEIDQRQNEIENQVQHGSITSDAKRSEYADAIEKLQRSRKREEVRLKKAIDRGALDQERHDNAHEVLQKSKSSGQEAITLATKVAESAYATKNDLPSSYGREERRLYQKIIRVIDVFFAGDHDAAERLRQAIIDDLRSKNK</sequence>
<comment type="caution">
    <text evidence="2">The sequence shown here is derived from an EMBL/GenBank/DDBJ whole genome shotgun (WGS) entry which is preliminary data.</text>
</comment>